<evidence type="ECO:0000313" key="2">
    <source>
        <dbReference type="EMBL" id="MEQ2202468.1"/>
    </source>
</evidence>
<evidence type="ECO:0000256" key="1">
    <source>
        <dbReference type="SAM" id="MobiDB-lite"/>
    </source>
</evidence>
<evidence type="ECO:0000313" key="3">
    <source>
        <dbReference type="Proteomes" id="UP001434883"/>
    </source>
</evidence>
<sequence length="312" mass="34879">MGLLKDSPACTTEHFLQVEVERRLSSGSESLGEFTYDSDVSRDCAADGGLPVCEELPSRDQAGYYDDDDFLGMADILPDIPPQTVTEEKYTDEHGNMVVKKVRNQRHQNIQTLTISKPFALGATTTSEFEVEPVQGRKVSKVVKTTVARGERMEKQRGDPSLAADLPSAQEDFEKVKAFQLLNVPDVSFSIILPKQALGYAGGFGKVLLPHVVEKEIVQEDGSVVKRSGCSERTSSEPLIHSNPMGSQMHKSRTQKRTVVRDAQGKHVHLERLDDTPDALQPDALQQHLHHLLQRYCEDNLEEEEQEQERKD</sequence>
<dbReference type="Proteomes" id="UP001434883">
    <property type="component" value="Unassembled WGS sequence"/>
</dbReference>
<feature type="region of interest" description="Disordered" evidence="1">
    <location>
        <begin position="228"/>
        <end position="257"/>
    </location>
</feature>
<reference evidence="2 3" key="1">
    <citation type="submission" date="2021-06" db="EMBL/GenBank/DDBJ databases">
        <authorList>
            <person name="Palmer J.M."/>
        </authorList>
    </citation>
    <scope>NUCLEOTIDE SEQUENCE [LARGE SCALE GENOMIC DNA]</scope>
    <source>
        <strain evidence="2 3">XC_2019</strain>
        <tissue evidence="2">Muscle</tissue>
    </source>
</reference>
<gene>
    <name evidence="2" type="ORF">XENOCAPTIV_001972</name>
</gene>
<name>A0ABV0R4A7_9TELE</name>
<protein>
    <submittedName>
        <fullName evidence="2">Uncharacterized protein</fullName>
    </submittedName>
</protein>
<comment type="caution">
    <text evidence="2">The sequence shown here is derived from an EMBL/GenBank/DDBJ whole genome shotgun (WGS) entry which is preliminary data.</text>
</comment>
<dbReference type="EMBL" id="JAHRIN010033728">
    <property type="protein sequence ID" value="MEQ2202468.1"/>
    <property type="molecule type" value="Genomic_DNA"/>
</dbReference>
<keyword evidence="3" id="KW-1185">Reference proteome</keyword>
<proteinExistence type="predicted"/>
<organism evidence="2 3">
    <name type="scientific">Xenoophorus captivus</name>
    <dbReference type="NCBI Taxonomy" id="1517983"/>
    <lineage>
        <taxon>Eukaryota</taxon>
        <taxon>Metazoa</taxon>
        <taxon>Chordata</taxon>
        <taxon>Craniata</taxon>
        <taxon>Vertebrata</taxon>
        <taxon>Euteleostomi</taxon>
        <taxon>Actinopterygii</taxon>
        <taxon>Neopterygii</taxon>
        <taxon>Teleostei</taxon>
        <taxon>Neoteleostei</taxon>
        <taxon>Acanthomorphata</taxon>
        <taxon>Ovalentaria</taxon>
        <taxon>Atherinomorphae</taxon>
        <taxon>Cyprinodontiformes</taxon>
        <taxon>Goodeidae</taxon>
        <taxon>Xenoophorus</taxon>
    </lineage>
</organism>
<accession>A0ABV0R4A7</accession>